<proteinExistence type="predicted"/>
<dbReference type="EMBL" id="CAADRM010000089">
    <property type="protein sequence ID" value="VFU14245.1"/>
    <property type="molecule type" value="Genomic_DNA"/>
</dbReference>
<dbReference type="Gene3D" id="3.40.630.10">
    <property type="entry name" value="Zn peptidases"/>
    <property type="match status" value="1"/>
</dbReference>
<name>A0A485LYX9_9ZZZZ</name>
<dbReference type="Pfam" id="PF17033">
    <property type="entry name" value="Peptidase_M99"/>
    <property type="match status" value="1"/>
</dbReference>
<accession>A0A485LYX9</accession>
<protein>
    <recommendedName>
        <fullName evidence="1">D,L-carboxypeptidase peptidase domain-containing protein</fullName>
    </recommendedName>
</protein>
<dbReference type="CDD" id="cd06243">
    <property type="entry name" value="M14_CP_Csd4-like"/>
    <property type="match status" value="1"/>
</dbReference>
<dbReference type="AlphaFoldDB" id="A0A485LYX9"/>
<evidence type="ECO:0000259" key="1">
    <source>
        <dbReference type="Pfam" id="PF17033"/>
    </source>
</evidence>
<reference evidence="2" key="1">
    <citation type="submission" date="2019-03" db="EMBL/GenBank/DDBJ databases">
        <authorList>
            <person name="Hao L."/>
        </authorList>
    </citation>
    <scope>NUCLEOTIDE SEQUENCE</scope>
</reference>
<organism evidence="2">
    <name type="scientific">anaerobic digester metagenome</name>
    <dbReference type="NCBI Taxonomy" id="1263854"/>
    <lineage>
        <taxon>unclassified sequences</taxon>
        <taxon>metagenomes</taxon>
        <taxon>ecological metagenomes</taxon>
    </lineage>
</organism>
<sequence>MTCRAKAILAAVSISLLPLMVHGALTHEVFFQGTDHCLDVYRIFGEEPGPTLMIMGGIQGDEPGGYLAADLYADMSLKRGNLIVVPRANLYSIMMNKRAPNGDMNRKFAEAQPFDPDSEVVKKIKEFMNEADYFLNLHDGSGFYHPDYIDDMRNPKRFGQCIITDTDRYLAPSGETYDLQGMAERVIAQVNAAIHEKGYHFHYNNHRTSATDSIHKEQRKSATYYMLTKLHKPAFASETSKSIKDFRDRVVFQTMVVNAFMKEFGIIPAQPSIYIEPPKMEYALISLNNGPPIAVRDQEQLVINQGDTIRVTDIKSNYRRGVVADIKRYGNINDTGRELAITESTTIEIRKDMFPCGQVFVEVMPPVQNTWLIVEANGVCYALEPEESLSVEKGTVLVIKELIYRGSTNHGFVVNFKGFVSNWNDNTGEDRGYEIHTGRLLDRYAEPGGTGTDRYRISVMHHYTPVVNFYVDLKASRP</sequence>
<dbReference type="SUPFAM" id="SSF53187">
    <property type="entry name" value="Zn-dependent exopeptidases"/>
    <property type="match status" value="1"/>
</dbReference>
<dbReference type="InterPro" id="IPR031489">
    <property type="entry name" value="Peptidase_M99"/>
</dbReference>
<feature type="domain" description="D,L-carboxypeptidase peptidase" evidence="1">
    <location>
        <begin position="47"/>
        <end position="266"/>
    </location>
</feature>
<gene>
    <name evidence="2" type="ORF">SCFA_270024</name>
</gene>
<evidence type="ECO:0000313" key="2">
    <source>
        <dbReference type="EMBL" id="VFU14245.1"/>
    </source>
</evidence>